<keyword evidence="8" id="KW-1185">Reference proteome</keyword>
<dbReference type="InterPro" id="IPR013177">
    <property type="entry name" value="Ribosomal_mS38_C"/>
</dbReference>
<organism evidence="7 8">
    <name type="scientific">Malassezia arunalokei</name>
    <dbReference type="NCBI Taxonomy" id="1514897"/>
    <lineage>
        <taxon>Eukaryota</taxon>
        <taxon>Fungi</taxon>
        <taxon>Dikarya</taxon>
        <taxon>Basidiomycota</taxon>
        <taxon>Ustilaginomycotina</taxon>
        <taxon>Malasseziomycetes</taxon>
        <taxon>Malasseziales</taxon>
        <taxon>Malasseziaceae</taxon>
        <taxon>Malassezia</taxon>
    </lineage>
</organism>
<dbReference type="GO" id="GO:0005739">
    <property type="term" value="C:mitochondrion"/>
    <property type="evidence" value="ECO:0007669"/>
    <property type="project" value="UniProtKB-SubCell"/>
</dbReference>
<evidence type="ECO:0000256" key="3">
    <source>
        <dbReference type="ARBA" id="ARBA00035647"/>
    </source>
</evidence>
<feature type="domain" description="Ribosomal protein mS38 C-terminal" evidence="6">
    <location>
        <begin position="300"/>
        <end position="333"/>
    </location>
</feature>
<gene>
    <name evidence="7" type="ORF">MARU1_001648</name>
</gene>
<evidence type="ECO:0000256" key="4">
    <source>
        <dbReference type="ARBA" id="ARBA00035682"/>
    </source>
</evidence>
<evidence type="ECO:0000256" key="2">
    <source>
        <dbReference type="ARBA" id="ARBA00023128"/>
    </source>
</evidence>
<feature type="region of interest" description="Disordered" evidence="5">
    <location>
        <begin position="303"/>
        <end position="333"/>
    </location>
</feature>
<sequence>MRRNVLSMRMHHARAAISAAMATRCMAAPHRTAASSAAVAAATQVRGGVHLAKPVSLPRANPPPTSERSLGLQRLYAQHRPLLEHEQLPARPVRMMQGDVLVLEADDLAQVVPQRSIWRRRARRVDTDTFSHLLDRLSQLSLSSRKSRIARRVRSRGFTPSSPAVLAASQYVERMERDAEVRELVMANAIEQGEDVERAARLGSEAELVVLGEPAGAHKDWAPGVATHLDTHTQPYVPPQSGSAAPTRRVRVRSIDADAAADEDAHLWLMQGLVQTRLRADHEWRTFVASKLGEAPYSVSLDSVRRKRRKKMNKHKYKKLRKRQRAERQRLKK</sequence>
<protein>
    <recommendedName>
        <fullName evidence="4">Small ribosomal subunit protein mS38</fullName>
    </recommendedName>
</protein>
<dbReference type="AlphaFoldDB" id="A0AAJ6CK73"/>
<reference evidence="7 8" key="1">
    <citation type="submission" date="2023-03" db="EMBL/GenBank/DDBJ databases">
        <title>Mating type loci evolution in Malassezia.</title>
        <authorList>
            <person name="Coelho M.A."/>
        </authorList>
    </citation>
    <scope>NUCLEOTIDE SEQUENCE [LARGE SCALE GENOMIC DNA]</scope>
    <source>
        <strain evidence="7 8">CBS 13387</strain>
    </source>
</reference>
<comment type="similarity">
    <text evidence="3">Belongs to the mitochondrion-specific ribosomal protein mS38 family.</text>
</comment>
<evidence type="ECO:0000313" key="7">
    <source>
        <dbReference type="EMBL" id="WFD15626.1"/>
    </source>
</evidence>
<evidence type="ECO:0000256" key="5">
    <source>
        <dbReference type="SAM" id="MobiDB-lite"/>
    </source>
</evidence>
<dbReference type="Proteomes" id="UP001217582">
    <property type="component" value="Chromosome 3"/>
</dbReference>
<dbReference type="SMART" id="SM01155">
    <property type="entry name" value="DUF1713"/>
    <property type="match status" value="1"/>
</dbReference>
<name>A0AAJ6CK73_9BASI</name>
<proteinExistence type="inferred from homology"/>
<feature type="compositionally biased region" description="Basic residues" evidence="5">
    <location>
        <begin position="305"/>
        <end position="325"/>
    </location>
</feature>
<evidence type="ECO:0000259" key="6">
    <source>
        <dbReference type="SMART" id="SM01155"/>
    </source>
</evidence>
<accession>A0AAJ6CK73</accession>
<keyword evidence="2" id="KW-0496">Mitochondrion</keyword>
<comment type="subcellular location">
    <subcellularLocation>
        <location evidence="1">Mitochondrion</location>
    </subcellularLocation>
</comment>
<dbReference type="PANTHER" id="PTHR32035">
    <property type="entry name" value="AURORA KINASE A-INTERACTING PROTEIN"/>
    <property type="match status" value="1"/>
</dbReference>
<evidence type="ECO:0000256" key="1">
    <source>
        <dbReference type="ARBA" id="ARBA00004173"/>
    </source>
</evidence>
<dbReference type="PANTHER" id="PTHR32035:SF3">
    <property type="entry name" value="SMALL RIBOSOMAL SUBUNIT PROTEIN MS38"/>
    <property type="match status" value="1"/>
</dbReference>
<dbReference type="Pfam" id="PF08213">
    <property type="entry name" value="COX24_C"/>
    <property type="match status" value="1"/>
</dbReference>
<evidence type="ECO:0000313" key="8">
    <source>
        <dbReference type="Proteomes" id="UP001217582"/>
    </source>
</evidence>
<dbReference type="EMBL" id="CP119918">
    <property type="protein sequence ID" value="WFD15626.1"/>
    <property type="molecule type" value="Genomic_DNA"/>
</dbReference>